<dbReference type="Gene3D" id="3.40.50.300">
    <property type="entry name" value="P-loop containing nucleotide triphosphate hydrolases"/>
    <property type="match status" value="1"/>
</dbReference>
<keyword evidence="1" id="KW-0808">Transferase</keyword>
<dbReference type="AlphaFoldDB" id="A0A3P5XEG8"/>
<proteinExistence type="predicted"/>
<name>A0A3P5XEG8_9RHOB</name>
<evidence type="ECO:0000313" key="1">
    <source>
        <dbReference type="EMBL" id="VDC33189.1"/>
    </source>
</evidence>
<reference evidence="1 2" key="1">
    <citation type="submission" date="2018-11" db="EMBL/GenBank/DDBJ databases">
        <authorList>
            <person name="Criscuolo A."/>
        </authorList>
    </citation>
    <scope>NUCLEOTIDE SEQUENCE [LARGE SCALE GENOMIC DNA]</scope>
    <source>
        <strain evidence="1">ACIP111625</strain>
    </source>
</reference>
<accession>A0A3P5XEG8</accession>
<protein>
    <submittedName>
        <fullName evidence="1">Sulfotransferase family protein</fullName>
    </submittedName>
</protein>
<dbReference type="GO" id="GO:0008146">
    <property type="term" value="F:sulfotransferase activity"/>
    <property type="evidence" value="ECO:0007669"/>
    <property type="project" value="InterPro"/>
</dbReference>
<evidence type="ECO:0000313" key="2">
    <source>
        <dbReference type="Proteomes" id="UP000277498"/>
    </source>
</evidence>
<dbReference type="GO" id="GO:0016020">
    <property type="term" value="C:membrane"/>
    <property type="evidence" value="ECO:0007669"/>
    <property type="project" value="InterPro"/>
</dbReference>
<dbReference type="Pfam" id="PF13469">
    <property type="entry name" value="Sulfotransfer_3"/>
    <property type="match status" value="1"/>
</dbReference>
<sequence>MAISVPSDISFFVSVHIPKTAGTTLGTILNRCCKYRLLMDYPGYDGNEYFTADPLIAKNRDFIAGYYKGIHGHFNVCRHQSVFPEAKFVAMLRHPVDRLISQYMHELNDPTDSMWHKYLTSGERTIVDMAEHRVLRRAMAQHLEGRPIEDYDLLMLSENMGMSLMLLQHTIGNLHIGTHFGEPPQIPRENMGNKRQRSVVIDDKTKSAIYDRLTEDIELYKKASELFTKKARKYL</sequence>
<dbReference type="InterPro" id="IPR027417">
    <property type="entry name" value="P-loop_NTPase"/>
</dbReference>
<keyword evidence="2" id="KW-1185">Reference proteome</keyword>
<gene>
    <name evidence="1" type="ORF">XINFAN_03691</name>
</gene>
<dbReference type="Proteomes" id="UP000277498">
    <property type="component" value="Unassembled WGS sequence"/>
</dbReference>
<organism evidence="1 2">
    <name type="scientific">Pseudogemmobacter humi</name>
    <dbReference type="NCBI Taxonomy" id="2483812"/>
    <lineage>
        <taxon>Bacteria</taxon>
        <taxon>Pseudomonadati</taxon>
        <taxon>Pseudomonadota</taxon>
        <taxon>Alphaproteobacteria</taxon>
        <taxon>Rhodobacterales</taxon>
        <taxon>Paracoccaceae</taxon>
        <taxon>Pseudogemmobacter</taxon>
    </lineage>
</organism>
<dbReference type="EMBL" id="UXAW01000107">
    <property type="protein sequence ID" value="VDC33189.1"/>
    <property type="molecule type" value="Genomic_DNA"/>
</dbReference>
<dbReference type="SUPFAM" id="SSF52540">
    <property type="entry name" value="P-loop containing nucleoside triphosphate hydrolases"/>
    <property type="match status" value="1"/>
</dbReference>